<dbReference type="InterPro" id="IPR036942">
    <property type="entry name" value="Beta-barrel_TonB_sf"/>
</dbReference>
<feature type="short sequence motif" description="TonB box" evidence="12">
    <location>
        <begin position="42"/>
        <end position="48"/>
    </location>
</feature>
<dbReference type="RefSeq" id="WP_133703802.1">
    <property type="nucleotide sequence ID" value="NZ_SNXS01000014.1"/>
</dbReference>
<evidence type="ECO:0000256" key="2">
    <source>
        <dbReference type="ARBA" id="ARBA00022448"/>
    </source>
</evidence>
<keyword evidence="18" id="KW-1185">Reference proteome</keyword>
<evidence type="ECO:0000256" key="8">
    <source>
        <dbReference type="ARBA" id="ARBA00023077"/>
    </source>
</evidence>
<dbReference type="Pfam" id="PF07715">
    <property type="entry name" value="Plug"/>
    <property type="match status" value="1"/>
</dbReference>
<evidence type="ECO:0000256" key="14">
    <source>
        <dbReference type="SAM" id="SignalP"/>
    </source>
</evidence>
<dbReference type="InterPro" id="IPR000531">
    <property type="entry name" value="Beta-barrel_TonB"/>
</dbReference>
<evidence type="ECO:0000259" key="16">
    <source>
        <dbReference type="Pfam" id="PF07715"/>
    </source>
</evidence>
<keyword evidence="3 11" id="KW-1134">Transmembrane beta strand</keyword>
<dbReference type="PANTHER" id="PTHR32552">
    <property type="entry name" value="FERRICHROME IRON RECEPTOR-RELATED"/>
    <property type="match status" value="1"/>
</dbReference>
<evidence type="ECO:0000256" key="7">
    <source>
        <dbReference type="ARBA" id="ARBA00023065"/>
    </source>
</evidence>
<feature type="chain" id="PRO_5020235073" evidence="14">
    <location>
        <begin position="26"/>
        <end position="884"/>
    </location>
</feature>
<organism evidence="17 18">
    <name type="scientific">Roseateles toxinivorans</name>
    <dbReference type="NCBI Taxonomy" id="270368"/>
    <lineage>
        <taxon>Bacteria</taxon>
        <taxon>Pseudomonadati</taxon>
        <taxon>Pseudomonadota</taxon>
        <taxon>Betaproteobacteria</taxon>
        <taxon>Burkholderiales</taxon>
        <taxon>Sphaerotilaceae</taxon>
        <taxon>Roseateles</taxon>
    </lineage>
</organism>
<evidence type="ECO:0000256" key="3">
    <source>
        <dbReference type="ARBA" id="ARBA00022452"/>
    </source>
</evidence>
<evidence type="ECO:0000313" key="17">
    <source>
        <dbReference type="EMBL" id="TDP61290.1"/>
    </source>
</evidence>
<dbReference type="InParanoid" id="A0A4R6QFX1"/>
<reference evidence="17 18" key="1">
    <citation type="submission" date="2019-03" db="EMBL/GenBank/DDBJ databases">
        <title>Genomic Encyclopedia of Type Strains, Phase IV (KMG-IV): sequencing the most valuable type-strain genomes for metagenomic binning, comparative biology and taxonomic classification.</title>
        <authorList>
            <person name="Goeker M."/>
        </authorList>
    </citation>
    <scope>NUCLEOTIDE SEQUENCE [LARGE SCALE GENOMIC DNA]</scope>
    <source>
        <strain evidence="17 18">DSM 16998</strain>
    </source>
</reference>
<evidence type="ECO:0000256" key="13">
    <source>
        <dbReference type="RuleBase" id="RU003357"/>
    </source>
</evidence>
<name>A0A4R6QFX1_9BURK</name>
<evidence type="ECO:0000256" key="12">
    <source>
        <dbReference type="PROSITE-ProRule" id="PRU10143"/>
    </source>
</evidence>
<dbReference type="Gene3D" id="2.40.170.20">
    <property type="entry name" value="TonB-dependent receptor, beta-barrel domain"/>
    <property type="match status" value="3"/>
</dbReference>
<evidence type="ECO:0000313" key="18">
    <source>
        <dbReference type="Proteomes" id="UP000295361"/>
    </source>
</evidence>
<dbReference type="InterPro" id="IPR039426">
    <property type="entry name" value="TonB-dep_rcpt-like"/>
</dbReference>
<dbReference type="Proteomes" id="UP000295361">
    <property type="component" value="Unassembled WGS sequence"/>
</dbReference>
<keyword evidence="4" id="KW-0410">Iron transport</keyword>
<evidence type="ECO:0000256" key="11">
    <source>
        <dbReference type="PROSITE-ProRule" id="PRU01360"/>
    </source>
</evidence>
<evidence type="ECO:0000256" key="9">
    <source>
        <dbReference type="ARBA" id="ARBA00023136"/>
    </source>
</evidence>
<dbReference type="Pfam" id="PF00593">
    <property type="entry name" value="TonB_dep_Rec_b-barrel"/>
    <property type="match status" value="1"/>
</dbReference>
<evidence type="ECO:0000256" key="1">
    <source>
        <dbReference type="ARBA" id="ARBA00004571"/>
    </source>
</evidence>
<keyword evidence="14" id="KW-0732">Signal</keyword>
<feature type="domain" description="TonB-dependent receptor plug" evidence="16">
    <location>
        <begin position="54"/>
        <end position="160"/>
    </location>
</feature>
<dbReference type="PROSITE" id="PS52016">
    <property type="entry name" value="TONB_DEPENDENT_REC_3"/>
    <property type="match status" value="1"/>
</dbReference>
<dbReference type="InterPro" id="IPR010916">
    <property type="entry name" value="TonB_box_CS"/>
</dbReference>
<evidence type="ECO:0000256" key="6">
    <source>
        <dbReference type="ARBA" id="ARBA00023004"/>
    </source>
</evidence>
<keyword evidence="9 11" id="KW-0472">Membrane</keyword>
<evidence type="ECO:0000259" key="15">
    <source>
        <dbReference type="Pfam" id="PF00593"/>
    </source>
</evidence>
<dbReference type="GO" id="GO:0006826">
    <property type="term" value="P:iron ion transport"/>
    <property type="evidence" value="ECO:0007669"/>
    <property type="project" value="UniProtKB-KW"/>
</dbReference>
<keyword evidence="17" id="KW-0675">Receptor</keyword>
<keyword evidence="2 11" id="KW-0813">Transport</keyword>
<dbReference type="EMBL" id="SNXS01000014">
    <property type="protein sequence ID" value="TDP61290.1"/>
    <property type="molecule type" value="Genomic_DNA"/>
</dbReference>
<dbReference type="PROSITE" id="PS00430">
    <property type="entry name" value="TONB_DEPENDENT_REC_1"/>
    <property type="match status" value="1"/>
</dbReference>
<dbReference type="InterPro" id="IPR012910">
    <property type="entry name" value="Plug_dom"/>
</dbReference>
<comment type="similarity">
    <text evidence="11 13">Belongs to the TonB-dependent receptor family.</text>
</comment>
<dbReference type="AlphaFoldDB" id="A0A4R6QFX1"/>
<protein>
    <submittedName>
        <fullName evidence="17">Outer membrane receptor protein involved in Fe transport</fullName>
    </submittedName>
</protein>
<gene>
    <name evidence="17" type="ORF">DES47_11462</name>
</gene>
<evidence type="ECO:0000256" key="4">
    <source>
        <dbReference type="ARBA" id="ARBA00022496"/>
    </source>
</evidence>
<keyword evidence="8 12" id="KW-0798">TonB box</keyword>
<feature type="domain" description="TonB-dependent receptor-like beta-barrel" evidence="15">
    <location>
        <begin position="317"/>
        <end position="847"/>
    </location>
</feature>
<keyword evidence="6" id="KW-0408">Iron</keyword>
<feature type="signal peptide" evidence="14">
    <location>
        <begin position="1"/>
        <end position="25"/>
    </location>
</feature>
<dbReference type="OrthoDB" id="8538693at2"/>
<proteinExistence type="inferred from homology"/>
<comment type="caution">
    <text evidence="17">The sequence shown here is derived from an EMBL/GenBank/DDBJ whole genome shotgun (WGS) entry which is preliminary data.</text>
</comment>
<evidence type="ECO:0000256" key="5">
    <source>
        <dbReference type="ARBA" id="ARBA00022692"/>
    </source>
</evidence>
<dbReference type="SUPFAM" id="SSF56935">
    <property type="entry name" value="Porins"/>
    <property type="match status" value="1"/>
</dbReference>
<dbReference type="PANTHER" id="PTHR32552:SF81">
    <property type="entry name" value="TONB-DEPENDENT OUTER MEMBRANE RECEPTOR"/>
    <property type="match status" value="1"/>
</dbReference>
<dbReference type="GO" id="GO:0009279">
    <property type="term" value="C:cell outer membrane"/>
    <property type="evidence" value="ECO:0007669"/>
    <property type="project" value="UniProtKB-SubCell"/>
</dbReference>
<sequence length="884" mass="93955">MKIFSLTPLAASLALGTLAASSAHAQTAAAAAPANEVGKLDTVVVTANRRLEDQQKVSVSVTGLNGNMLEERNITNVGQLESTVPGFTFGRSGTDARPAMRGVRTENVAVNADTTIGYFVDGVYKSRAQQAMLGFVDVARVEVMRGPQGTLFGRNTFGGTVAVSTRAPELDFLGGNVAFIVGSDGKRRGEGVVNLPLNDVAAVRLVAAVEKSDPMVKNDFNGAAGLFDQDLRYLRGSVLVKPNRELEMTLRVDATEQRGNGGSAFGYKMAGSYLHTASCQQLFNATPLFLNTRGGNRDNVNDCTRTVGAGAGTGANATGTGVDLGVPLYRPGDTYRVDNDYQTFLNVSDRSASLDVSYKLPSVTLKSITGWADFSATRSSDTDFSASTIGIDYQATSAKTLSQELQLLSAGDGPLSYVVGAYFFKDELRGTFINQQLPRTIRSSALAAPLSLAQNGAGFYDDQAPETRSTAFYGQFSYRLQPDVTLTAGARSTRDRKSFRFANANSVLPLNANGQPDGTLITLNTPLPPESAYGSAGSTNCTGSNAVKGFNCAPGTNLLYGATYDDATFSRNTGRLALDYQLSSQQLLYASLSTGFRSGGFNSGQALEAVRTFKPETVRALEIGSKNRFLANTLQLNVALFSNEYKDLQEQRQVPVGNTTVSTIFNAAQARARGLEAELEWKASRDFSLGATLSLLDAKYKSFPGVALPFGTSILVADPASTAPQLDASGIVIAPAGQRRIFAPGYDCGVLPGTGGAGQPAVAFGCNLSGKRIPYAAKVQATGFLRYEFALADGASLTPMLVATYNSGFYGQPTNAELERQGAFTKLDFKLSWRINDRLSLQGYVDNFTDKQTINRFVWGGGGALQVSTAPPRQFGLRLSYGTL</sequence>
<keyword evidence="7" id="KW-0406">Ion transport</keyword>
<comment type="subcellular location">
    <subcellularLocation>
        <location evidence="1 11">Cell outer membrane</location>
        <topology evidence="1 11">Multi-pass membrane protein</topology>
    </subcellularLocation>
</comment>
<keyword evidence="5 11" id="KW-0812">Transmembrane</keyword>
<accession>A0A4R6QFX1</accession>
<evidence type="ECO:0000256" key="10">
    <source>
        <dbReference type="ARBA" id="ARBA00023237"/>
    </source>
</evidence>
<keyword evidence="10 11" id="KW-0998">Cell outer membrane</keyword>